<dbReference type="PANTHER" id="PTHR10695">
    <property type="entry name" value="DEPHOSPHO-COA KINASE-RELATED"/>
    <property type="match status" value="1"/>
</dbReference>
<dbReference type="RefSeq" id="WP_262068065.1">
    <property type="nucleotide sequence ID" value="NZ_JAMXOC010000002.1"/>
</dbReference>
<comment type="subcellular location">
    <subcellularLocation>
        <location evidence="3">Cytoplasm</location>
    </subcellularLocation>
</comment>
<dbReference type="SUPFAM" id="SSF52540">
    <property type="entry name" value="P-loop containing nucleoside triphosphate hydrolases"/>
    <property type="match status" value="1"/>
</dbReference>
<dbReference type="EC" id="2.7.1.24" evidence="3 4"/>
<comment type="pathway">
    <text evidence="3">Cofactor biosynthesis; coenzyme A biosynthesis; CoA from (R)-pantothenate: step 5/5.</text>
</comment>
<evidence type="ECO:0000256" key="3">
    <source>
        <dbReference type="HAMAP-Rule" id="MF_00376"/>
    </source>
</evidence>
<keyword evidence="2 3" id="KW-0067">ATP-binding</keyword>
<evidence type="ECO:0000313" key="6">
    <source>
        <dbReference type="Proteomes" id="UP001523565"/>
    </source>
</evidence>
<dbReference type="GO" id="GO:0004140">
    <property type="term" value="F:dephospho-CoA kinase activity"/>
    <property type="evidence" value="ECO:0007669"/>
    <property type="project" value="UniProtKB-EC"/>
</dbReference>
<evidence type="ECO:0000256" key="4">
    <source>
        <dbReference type="NCBIfam" id="TIGR00152"/>
    </source>
</evidence>
<keyword evidence="6" id="KW-1185">Reference proteome</keyword>
<protein>
    <recommendedName>
        <fullName evidence="3 4">Dephospho-CoA kinase</fullName>
        <ecNumber evidence="3 4">2.7.1.24</ecNumber>
    </recommendedName>
    <alternativeName>
        <fullName evidence="3">Dephosphocoenzyme A kinase</fullName>
    </alternativeName>
</protein>
<comment type="catalytic activity">
    <reaction evidence="3">
        <text>3'-dephospho-CoA + ATP = ADP + CoA + H(+)</text>
        <dbReference type="Rhea" id="RHEA:18245"/>
        <dbReference type="ChEBI" id="CHEBI:15378"/>
        <dbReference type="ChEBI" id="CHEBI:30616"/>
        <dbReference type="ChEBI" id="CHEBI:57287"/>
        <dbReference type="ChEBI" id="CHEBI:57328"/>
        <dbReference type="ChEBI" id="CHEBI:456216"/>
        <dbReference type="EC" id="2.7.1.24"/>
    </reaction>
</comment>
<dbReference type="CDD" id="cd02022">
    <property type="entry name" value="DPCK"/>
    <property type="match status" value="1"/>
</dbReference>
<keyword evidence="3" id="KW-0173">Coenzyme A biosynthesis</keyword>
<comment type="similarity">
    <text evidence="3">Belongs to the CoaE family.</text>
</comment>
<keyword evidence="1 3" id="KW-0547">Nucleotide-binding</keyword>
<dbReference type="Gene3D" id="3.40.50.300">
    <property type="entry name" value="P-loop containing nucleotide triphosphate hydrolases"/>
    <property type="match status" value="1"/>
</dbReference>
<dbReference type="NCBIfam" id="TIGR00152">
    <property type="entry name" value="dephospho-CoA kinase"/>
    <property type="match status" value="1"/>
</dbReference>
<comment type="caution">
    <text evidence="5">The sequence shown here is derived from an EMBL/GenBank/DDBJ whole genome shotgun (WGS) entry which is preliminary data.</text>
</comment>
<evidence type="ECO:0000256" key="1">
    <source>
        <dbReference type="ARBA" id="ARBA00022741"/>
    </source>
</evidence>
<keyword evidence="3 5" id="KW-0808">Transferase</keyword>
<dbReference type="EMBL" id="JAMZFV010000002">
    <property type="protein sequence ID" value="MCP1109160.1"/>
    <property type="molecule type" value="Genomic_DNA"/>
</dbReference>
<dbReference type="PROSITE" id="PS51219">
    <property type="entry name" value="DPCK"/>
    <property type="match status" value="1"/>
</dbReference>
<dbReference type="InterPro" id="IPR001977">
    <property type="entry name" value="Depp_CoAkinase"/>
</dbReference>
<dbReference type="Pfam" id="PF01121">
    <property type="entry name" value="CoaE"/>
    <property type="match status" value="1"/>
</dbReference>
<evidence type="ECO:0000313" key="5">
    <source>
        <dbReference type="EMBL" id="MCP1109160.1"/>
    </source>
</evidence>
<proteinExistence type="inferred from homology"/>
<dbReference type="PANTHER" id="PTHR10695:SF46">
    <property type="entry name" value="BIFUNCTIONAL COENZYME A SYNTHASE-RELATED"/>
    <property type="match status" value="1"/>
</dbReference>
<name>A0ABT1EEN7_9FIRM</name>
<dbReference type="Proteomes" id="UP001523565">
    <property type="component" value="Unassembled WGS sequence"/>
</dbReference>
<accession>A0ABT1EEN7</accession>
<comment type="function">
    <text evidence="3">Catalyzes the phosphorylation of the 3'-hydroxyl group of dephosphocoenzyme A to form coenzyme A.</text>
</comment>
<organism evidence="5 6">
    <name type="scientific">Ohessyouella blattaphilus</name>
    <dbReference type="NCBI Taxonomy" id="2949333"/>
    <lineage>
        <taxon>Bacteria</taxon>
        <taxon>Bacillati</taxon>
        <taxon>Bacillota</taxon>
        <taxon>Clostridia</taxon>
        <taxon>Lachnospirales</taxon>
        <taxon>Lachnospiraceae</taxon>
        <taxon>Ohessyouella</taxon>
    </lineage>
</organism>
<feature type="binding site" evidence="3">
    <location>
        <begin position="11"/>
        <end position="16"/>
    </location>
    <ligand>
        <name>ATP</name>
        <dbReference type="ChEBI" id="CHEBI:30616"/>
    </ligand>
</feature>
<dbReference type="InterPro" id="IPR027417">
    <property type="entry name" value="P-loop_NTPase"/>
</dbReference>
<dbReference type="HAMAP" id="MF_00376">
    <property type="entry name" value="Dephospho_CoA_kinase"/>
    <property type="match status" value="1"/>
</dbReference>
<gene>
    <name evidence="3 5" type="primary">coaE</name>
    <name evidence="5" type="ORF">NK118_02735</name>
</gene>
<keyword evidence="3 5" id="KW-0418">Kinase</keyword>
<sequence>MKVIGITGGIGSGKSDVLEYLHDKYGATIVKADEVAKKLQKKGKECYGPIVDYFGDGILDEKGEIDRKALANIVFNDQEKLDALNQITHPLVKEEINRLIEKERKKNTNYFFIEAALLLEAHYEEICDEIWYIYVSDENRMKRLKFNRGYDTEKVTSIMKNQAPKEQFFKLCDRVIDNNRTFLEACYQIDAIMKNFN</sequence>
<evidence type="ECO:0000256" key="2">
    <source>
        <dbReference type="ARBA" id="ARBA00022840"/>
    </source>
</evidence>
<reference evidence="5 6" key="1">
    <citation type="journal article" date="2022" name="Genome Biol. Evol.">
        <title>Host diet, physiology and behaviors set the stage for Lachnospiraceae cladogenesis.</title>
        <authorList>
            <person name="Vera-Ponce De Leon A."/>
            <person name="Schneider M."/>
            <person name="Jahnes B.C."/>
            <person name="Sadowski V."/>
            <person name="Camuy-Velez L.A."/>
            <person name="Duan J."/>
            <person name="Sabree Z.L."/>
        </authorList>
    </citation>
    <scope>NUCLEOTIDE SEQUENCE [LARGE SCALE GENOMIC DNA]</scope>
    <source>
        <strain evidence="5 6">PAL227</strain>
    </source>
</reference>
<keyword evidence="3" id="KW-0963">Cytoplasm</keyword>